<reference evidence="1 2" key="1">
    <citation type="submission" date="2015-09" db="EMBL/GenBank/DDBJ databases">
        <title>Genome announcement of multiple Pseudomonas syringae strains.</title>
        <authorList>
            <person name="Thakur S."/>
            <person name="Wang P.W."/>
            <person name="Gong Y."/>
            <person name="Weir B.S."/>
            <person name="Guttman D.S."/>
        </authorList>
    </citation>
    <scope>NUCLEOTIDE SEQUENCE [LARGE SCALE GENOMIC DNA]</scope>
    <source>
        <strain evidence="1 2">ICMP3963</strain>
    </source>
</reference>
<dbReference type="Proteomes" id="UP000050317">
    <property type="component" value="Unassembled WGS sequence"/>
</dbReference>
<gene>
    <name evidence="1" type="ORF">ALO40_102502</name>
</gene>
<evidence type="ECO:0000313" key="2">
    <source>
        <dbReference type="Proteomes" id="UP000050317"/>
    </source>
</evidence>
<dbReference type="EMBL" id="LJRR01000220">
    <property type="protein sequence ID" value="KPZ15696.1"/>
    <property type="molecule type" value="Genomic_DNA"/>
</dbReference>
<sequence>MSRYCWRSLSSRIPTTRCCNRGCRVKKNDKKAGQRPSFDTAARLSTRCLQTFLHLPHLTAFIPVRCFFFYASPSHMARFSSATIIGNNLQRTAPEYPGIVTYIQPWRAGSFKEFEEDYFLTEKKGASFARY</sequence>
<name>A0A0Q0JN57_9PSED</name>
<proteinExistence type="predicted"/>
<accession>A0A0Q0JN57</accession>
<organism evidence="1 2">
    <name type="scientific">Pseudomonas syringae pv. viburni</name>
    <dbReference type="NCBI Taxonomy" id="251703"/>
    <lineage>
        <taxon>Bacteria</taxon>
        <taxon>Pseudomonadati</taxon>
        <taxon>Pseudomonadota</taxon>
        <taxon>Gammaproteobacteria</taxon>
        <taxon>Pseudomonadales</taxon>
        <taxon>Pseudomonadaceae</taxon>
        <taxon>Pseudomonas</taxon>
    </lineage>
</organism>
<comment type="caution">
    <text evidence="1">The sequence shown here is derived from an EMBL/GenBank/DDBJ whole genome shotgun (WGS) entry which is preliminary data.</text>
</comment>
<evidence type="ECO:0000313" key="1">
    <source>
        <dbReference type="EMBL" id="KPZ15696.1"/>
    </source>
</evidence>
<dbReference type="PATRIC" id="fig|251703.9.peg.1719"/>
<protein>
    <submittedName>
        <fullName evidence="1">Uncharacterized protein</fullName>
    </submittedName>
</protein>
<dbReference type="AlphaFoldDB" id="A0A0Q0JN57"/>